<name>A0A2N7VW51_9BURK</name>
<keyword evidence="1" id="KW-0812">Transmembrane</keyword>
<dbReference type="EMBL" id="PNYB01000016">
    <property type="protein sequence ID" value="PMS21387.1"/>
    <property type="molecule type" value="Genomic_DNA"/>
</dbReference>
<comment type="caution">
    <text evidence="2">The sequence shown here is derived from an EMBL/GenBank/DDBJ whole genome shotgun (WGS) entry which is preliminary data.</text>
</comment>
<sequence>MLAGFFLAFIVGLLVGVVEGALGGGRHPAIGVIVGMTCAIPASLWAMHSALGRTYSGFRITLTSAH</sequence>
<dbReference type="AlphaFoldDB" id="A0A2N7VW51"/>
<evidence type="ECO:0000256" key="1">
    <source>
        <dbReference type="SAM" id="Phobius"/>
    </source>
</evidence>
<keyword evidence="3" id="KW-1185">Reference proteome</keyword>
<gene>
    <name evidence="2" type="ORF">C0Z19_18315</name>
</gene>
<evidence type="ECO:0000313" key="2">
    <source>
        <dbReference type="EMBL" id="PMS21387.1"/>
    </source>
</evidence>
<evidence type="ECO:0000313" key="3">
    <source>
        <dbReference type="Proteomes" id="UP000235347"/>
    </source>
</evidence>
<dbReference type="Proteomes" id="UP000235347">
    <property type="component" value="Unassembled WGS sequence"/>
</dbReference>
<keyword evidence="1" id="KW-0472">Membrane</keyword>
<accession>A0A2N7VW51</accession>
<protein>
    <submittedName>
        <fullName evidence="2">Uncharacterized protein</fullName>
    </submittedName>
</protein>
<organism evidence="2 3">
    <name type="scientific">Trinickia soli</name>
    <dbReference type="NCBI Taxonomy" id="380675"/>
    <lineage>
        <taxon>Bacteria</taxon>
        <taxon>Pseudomonadati</taxon>
        <taxon>Pseudomonadota</taxon>
        <taxon>Betaproteobacteria</taxon>
        <taxon>Burkholderiales</taxon>
        <taxon>Burkholderiaceae</taxon>
        <taxon>Trinickia</taxon>
    </lineage>
</organism>
<feature type="transmembrane region" description="Helical" evidence="1">
    <location>
        <begin position="30"/>
        <end position="51"/>
    </location>
</feature>
<keyword evidence="1" id="KW-1133">Transmembrane helix</keyword>
<reference evidence="2 3" key="1">
    <citation type="submission" date="2018-01" db="EMBL/GenBank/DDBJ databases">
        <title>Whole genome analyses suggest that Burkholderia sensu lato contains two further novel genera in the rhizoxinica-symbiotica group Mycetohabitans gen. nov., and Trinickia gen. nov.: implications for the evolution of diazotrophy and nodulation in the Burkholderiaceae.</title>
        <authorList>
            <person name="Estrada-de los Santos P."/>
            <person name="Palmer M."/>
            <person name="Chavez-Ramirez B."/>
            <person name="Beukes C."/>
            <person name="Steenkamp E.T."/>
            <person name="Hirsch A.M."/>
            <person name="Manyaka P."/>
            <person name="Maluk M."/>
            <person name="Lafos M."/>
            <person name="Crook M."/>
            <person name="Gross E."/>
            <person name="Simon M.F."/>
            <person name="Bueno dos Reis Junior F."/>
            <person name="Poole P.S."/>
            <person name="Venter S.N."/>
            <person name="James E.K."/>
        </authorList>
    </citation>
    <scope>NUCLEOTIDE SEQUENCE [LARGE SCALE GENOMIC DNA]</scope>
    <source>
        <strain evidence="2 3">GP25-8</strain>
    </source>
</reference>
<proteinExistence type="predicted"/>